<dbReference type="PANTHER" id="PTHR12818:SF0">
    <property type="entry name" value="TRNA (ADENINE(37)-N6)-METHYLTRANSFERASE"/>
    <property type="match status" value="1"/>
</dbReference>
<dbReference type="InterPro" id="IPR036414">
    <property type="entry name" value="YaeB_N_sf"/>
</dbReference>
<dbReference type="GO" id="GO:0008168">
    <property type="term" value="F:methyltransferase activity"/>
    <property type="evidence" value="ECO:0007669"/>
    <property type="project" value="UniProtKB-KW"/>
</dbReference>
<comment type="similarity">
    <text evidence="2">Belongs to the tRNA methyltransferase O family.</text>
</comment>
<protein>
    <submittedName>
        <fullName evidence="4">Putative methyltransferase, YaeB/AF_0241 family</fullName>
    </submittedName>
</protein>
<evidence type="ECO:0000259" key="3">
    <source>
        <dbReference type="PROSITE" id="PS51668"/>
    </source>
</evidence>
<comment type="caution">
    <text evidence="4">The sequence shown here is derived from an EMBL/GenBank/DDBJ whole genome shotgun (WGS) entry which is preliminary data.</text>
</comment>
<dbReference type="CDD" id="cd09281">
    <property type="entry name" value="UPF0066"/>
    <property type="match status" value="1"/>
</dbReference>
<dbReference type="Pfam" id="PF01980">
    <property type="entry name" value="TrmO_N"/>
    <property type="match status" value="1"/>
</dbReference>
<keyword evidence="4" id="KW-0808">Transferase</keyword>
<dbReference type="STRING" id="1090322.MettiDRAFT_0235"/>
<dbReference type="OrthoDB" id="40408at2157"/>
<accession>W9DMM3</accession>
<evidence type="ECO:0000313" key="5">
    <source>
        <dbReference type="Proteomes" id="UP000019483"/>
    </source>
</evidence>
<dbReference type="RefSeq" id="WP_023843970.1">
    <property type="nucleotide sequence ID" value="NZ_AZAJ01000001.1"/>
</dbReference>
<dbReference type="InterPro" id="IPR036413">
    <property type="entry name" value="YaeB-like_sf"/>
</dbReference>
<evidence type="ECO:0000256" key="1">
    <source>
        <dbReference type="ARBA" id="ARBA00022691"/>
    </source>
</evidence>
<dbReference type="NCBIfam" id="TIGR00104">
    <property type="entry name" value="tRNA_TsaA"/>
    <property type="match status" value="1"/>
</dbReference>
<keyword evidence="5" id="KW-1185">Reference proteome</keyword>
<dbReference type="GO" id="GO:0032259">
    <property type="term" value="P:methylation"/>
    <property type="evidence" value="ECO:0007669"/>
    <property type="project" value="UniProtKB-KW"/>
</dbReference>
<dbReference type="Proteomes" id="UP000019483">
    <property type="component" value="Unassembled WGS sequence"/>
</dbReference>
<dbReference type="PANTHER" id="PTHR12818">
    <property type="entry name" value="TRNA (ADENINE(37)-N6)-METHYLTRANSFERASE"/>
    <property type="match status" value="1"/>
</dbReference>
<gene>
    <name evidence="4" type="ORF">MettiDRAFT_0235</name>
</gene>
<dbReference type="AlphaFoldDB" id="W9DMM3"/>
<keyword evidence="4" id="KW-0489">Methyltransferase</keyword>
<name>W9DMM3_METTI</name>
<proteinExistence type="inferred from homology"/>
<keyword evidence="1" id="KW-0949">S-adenosyl-L-methionine</keyword>
<dbReference type="InterPro" id="IPR023370">
    <property type="entry name" value="TrmO-like_N"/>
</dbReference>
<evidence type="ECO:0000256" key="2">
    <source>
        <dbReference type="ARBA" id="ARBA00033753"/>
    </source>
</evidence>
<organism evidence="4 5">
    <name type="scientific">Methanolobus tindarius DSM 2278</name>
    <dbReference type="NCBI Taxonomy" id="1090322"/>
    <lineage>
        <taxon>Archaea</taxon>
        <taxon>Methanobacteriati</taxon>
        <taxon>Methanobacteriota</taxon>
        <taxon>Stenosarchaea group</taxon>
        <taxon>Methanomicrobia</taxon>
        <taxon>Methanosarcinales</taxon>
        <taxon>Methanosarcinaceae</taxon>
        <taxon>Methanolobus</taxon>
    </lineage>
</organism>
<dbReference type="InterPro" id="IPR040372">
    <property type="entry name" value="YaeB-like"/>
</dbReference>
<dbReference type="SUPFAM" id="SSF118196">
    <property type="entry name" value="YaeB-like"/>
    <property type="match status" value="1"/>
</dbReference>
<dbReference type="Gene3D" id="2.40.30.70">
    <property type="entry name" value="YaeB-like"/>
    <property type="match status" value="1"/>
</dbReference>
<feature type="domain" description="TsaA-like" evidence="3">
    <location>
        <begin position="3"/>
        <end position="128"/>
    </location>
</feature>
<reference evidence="4 5" key="1">
    <citation type="submission" date="2013-08" db="EMBL/GenBank/DDBJ databases">
        <authorList>
            <consortium name="DOE Joint Genome Institute"/>
            <person name="Eisen J."/>
            <person name="Huntemann M."/>
            <person name="Han J."/>
            <person name="Chen A."/>
            <person name="Kyrpides N."/>
            <person name="Mavromatis K."/>
            <person name="Markowitz V."/>
            <person name="Palaniappan K."/>
            <person name="Ivanova N."/>
            <person name="Schaumberg A."/>
            <person name="Pati A."/>
            <person name="Liolios K."/>
            <person name="Nordberg H.P."/>
            <person name="Cantor M.N."/>
            <person name="Hua S.X."/>
            <person name="Woyke T."/>
        </authorList>
    </citation>
    <scope>NUCLEOTIDE SEQUENCE [LARGE SCALE GENOMIC DNA]</scope>
    <source>
        <strain evidence="4 5">DSM 2278</strain>
    </source>
</reference>
<sequence length="128" mass="14392">MEFKSIGTIKSSFSEPAVPEEMRKENSVILVNEEFEDGLYKIEESTHLQVLFYFDKSKGYELIAERRVGGLKGVFASRTPGRPNPIGVTVVELIEKRGRELEVKGLDAIDNTPVIDIKPYVPVFDESS</sequence>
<dbReference type="EMBL" id="AZAJ01000001">
    <property type="protein sequence ID" value="ETA66834.1"/>
    <property type="molecule type" value="Genomic_DNA"/>
</dbReference>
<evidence type="ECO:0000313" key="4">
    <source>
        <dbReference type="EMBL" id="ETA66834.1"/>
    </source>
</evidence>
<dbReference type="PROSITE" id="PS51668">
    <property type="entry name" value="TSAA_2"/>
    <property type="match status" value="1"/>
</dbReference>